<feature type="region of interest" description="Disordered" evidence="1">
    <location>
        <begin position="20"/>
        <end position="43"/>
    </location>
</feature>
<dbReference type="EMBL" id="GBXM01018446">
    <property type="protein sequence ID" value="JAH90131.1"/>
    <property type="molecule type" value="Transcribed_RNA"/>
</dbReference>
<sequence length="43" mass="5106">MFSYIFFIITCTSAPVQNKTQNKNNKTTTTIKKKKKKKYNVYI</sequence>
<accession>A0A0E9WIK3</accession>
<feature type="compositionally biased region" description="Basic residues" evidence="1">
    <location>
        <begin position="31"/>
        <end position="43"/>
    </location>
</feature>
<reference evidence="2" key="2">
    <citation type="journal article" date="2015" name="Fish Shellfish Immunol.">
        <title>Early steps in the European eel (Anguilla anguilla)-Vibrio vulnificus interaction in the gills: Role of the RtxA13 toxin.</title>
        <authorList>
            <person name="Callol A."/>
            <person name="Pajuelo D."/>
            <person name="Ebbesson L."/>
            <person name="Teles M."/>
            <person name="MacKenzie S."/>
            <person name="Amaro C."/>
        </authorList>
    </citation>
    <scope>NUCLEOTIDE SEQUENCE</scope>
</reference>
<evidence type="ECO:0000256" key="1">
    <source>
        <dbReference type="SAM" id="MobiDB-lite"/>
    </source>
</evidence>
<protein>
    <submittedName>
        <fullName evidence="2">Uncharacterized protein</fullName>
    </submittedName>
</protein>
<reference evidence="2" key="1">
    <citation type="submission" date="2014-11" db="EMBL/GenBank/DDBJ databases">
        <authorList>
            <person name="Amaro Gonzalez C."/>
        </authorList>
    </citation>
    <scope>NUCLEOTIDE SEQUENCE</scope>
</reference>
<evidence type="ECO:0000313" key="2">
    <source>
        <dbReference type="EMBL" id="JAH90131.1"/>
    </source>
</evidence>
<feature type="compositionally biased region" description="Low complexity" evidence="1">
    <location>
        <begin position="20"/>
        <end position="30"/>
    </location>
</feature>
<proteinExistence type="predicted"/>
<organism evidence="2">
    <name type="scientific">Anguilla anguilla</name>
    <name type="common">European freshwater eel</name>
    <name type="synonym">Muraena anguilla</name>
    <dbReference type="NCBI Taxonomy" id="7936"/>
    <lineage>
        <taxon>Eukaryota</taxon>
        <taxon>Metazoa</taxon>
        <taxon>Chordata</taxon>
        <taxon>Craniata</taxon>
        <taxon>Vertebrata</taxon>
        <taxon>Euteleostomi</taxon>
        <taxon>Actinopterygii</taxon>
        <taxon>Neopterygii</taxon>
        <taxon>Teleostei</taxon>
        <taxon>Anguilliformes</taxon>
        <taxon>Anguillidae</taxon>
        <taxon>Anguilla</taxon>
    </lineage>
</organism>
<name>A0A0E9WIK3_ANGAN</name>
<dbReference type="AlphaFoldDB" id="A0A0E9WIK3"/>